<gene>
    <name evidence="2" type="ORF">Ami103574_06525</name>
</gene>
<accession>A0A858BV66</accession>
<organism evidence="2 3">
    <name type="scientific">Aminipila butyrica</name>
    <dbReference type="NCBI Taxonomy" id="433296"/>
    <lineage>
        <taxon>Bacteria</taxon>
        <taxon>Bacillati</taxon>
        <taxon>Bacillota</taxon>
        <taxon>Clostridia</taxon>
        <taxon>Peptostreptococcales</taxon>
        <taxon>Anaerovoracaceae</taxon>
        <taxon>Aminipila</taxon>
    </lineage>
</organism>
<feature type="domain" description="Nitrogenase/oxidoreductase component 1" evidence="1">
    <location>
        <begin position="18"/>
        <end position="444"/>
    </location>
</feature>
<proteinExistence type="predicted"/>
<dbReference type="PANTHER" id="PTHR42956:SF1">
    <property type="entry name" value="NITROGENASE IRON-MOLYBDENUM COFACTOR BIOSYNTHESIS PROTEIN NIFE"/>
    <property type="match status" value="1"/>
</dbReference>
<name>A0A858BV66_9FIRM</name>
<evidence type="ECO:0000313" key="2">
    <source>
        <dbReference type="EMBL" id="QIB68998.1"/>
    </source>
</evidence>
<dbReference type="Gene3D" id="3.40.50.1980">
    <property type="entry name" value="Nitrogenase molybdenum iron protein domain"/>
    <property type="match status" value="2"/>
</dbReference>
<dbReference type="RefSeq" id="WP_163065868.1">
    <property type="nucleotide sequence ID" value="NZ_CP048649.1"/>
</dbReference>
<dbReference type="SUPFAM" id="SSF53807">
    <property type="entry name" value="Helical backbone' metal receptor"/>
    <property type="match status" value="1"/>
</dbReference>
<protein>
    <submittedName>
        <fullName evidence="2">Oxidoreductase</fullName>
    </submittedName>
</protein>
<dbReference type="InterPro" id="IPR049939">
    <property type="entry name" value="NifE-like"/>
</dbReference>
<evidence type="ECO:0000313" key="3">
    <source>
        <dbReference type="Proteomes" id="UP000466848"/>
    </source>
</evidence>
<dbReference type="InterPro" id="IPR000510">
    <property type="entry name" value="Nase/OxRdtase_comp1"/>
</dbReference>
<dbReference type="AlphaFoldDB" id="A0A858BV66"/>
<reference evidence="2 3" key="1">
    <citation type="submission" date="2020-02" db="EMBL/GenBank/DDBJ databases">
        <authorList>
            <person name="Kim Y.B."/>
            <person name="Roh S.W."/>
        </authorList>
    </citation>
    <scope>NUCLEOTIDE SEQUENCE [LARGE SCALE GENOMIC DNA]</scope>
    <source>
        <strain evidence="2 3">DSM 103574</strain>
    </source>
</reference>
<dbReference type="PANTHER" id="PTHR42956">
    <property type="entry name" value="NITROGENASE IRON-MOLYBDENUM COFACTOR BIOSYNTHESIS PROTEIN NIFE"/>
    <property type="match status" value="1"/>
</dbReference>
<sequence length="446" mass="49964">MNDYLQNITPDSFSGIVFGLEGLSNTIVLINGPTGCKFYHAATSDNQSIKQLQFDSLNYPEQWYFGQPRVPCTYLDKRDYVYGSKDKIIEALNFFKENINFDMLCIVNSPGASLIGDDLKGITEGLCENLPCVLIQTPGYSKTVCEGFEAAMIQLFSQFLEQGWLKKDLKNEKERNRSSQKTVNLIGLSILHKYVEGDVKELTRLLNLCGIQVNAVLACNLTMKQLERVGEADLNIVIHAEYGLRTAEYLKEAFGTFYYLCQGMPVGFKATEDFLRGIVKALGADERNMSSVVEESERARARAYVYLSRLNSLTGLPKGVRFAIEGTWSECYSYVTFLVEYFGMAAESISVLNASWDSGHMEEKLRDFLRLHQMEEALERNILETSSELVLANANTIAKLKLRGLIFSGIEISLPSMGYIDVIPKTHVGISGALLLSEQVINGMMF</sequence>
<dbReference type="EMBL" id="CP048649">
    <property type="protein sequence ID" value="QIB68998.1"/>
    <property type="molecule type" value="Genomic_DNA"/>
</dbReference>
<dbReference type="KEGG" id="abut:Ami103574_06525"/>
<dbReference type="GO" id="GO:0016491">
    <property type="term" value="F:oxidoreductase activity"/>
    <property type="evidence" value="ECO:0007669"/>
    <property type="project" value="InterPro"/>
</dbReference>
<evidence type="ECO:0000259" key="1">
    <source>
        <dbReference type="Pfam" id="PF00148"/>
    </source>
</evidence>
<dbReference type="Proteomes" id="UP000466848">
    <property type="component" value="Chromosome"/>
</dbReference>
<keyword evidence="3" id="KW-1185">Reference proteome</keyword>
<dbReference type="Pfam" id="PF00148">
    <property type="entry name" value="Oxidored_nitro"/>
    <property type="match status" value="1"/>
</dbReference>